<gene>
    <name evidence="2" type="ORF">EXM42_04810</name>
</gene>
<dbReference type="GO" id="GO:0016747">
    <property type="term" value="F:acyltransferase activity, transferring groups other than amino-acyl groups"/>
    <property type="evidence" value="ECO:0007669"/>
    <property type="project" value="InterPro"/>
</dbReference>
<accession>A0A6M0T0Q4</accession>
<protein>
    <submittedName>
        <fullName evidence="2">GNAT family N-acetyltransferase</fullName>
    </submittedName>
</protein>
<evidence type="ECO:0000313" key="3">
    <source>
        <dbReference type="Proteomes" id="UP000473089"/>
    </source>
</evidence>
<dbReference type="InterPro" id="IPR025685">
    <property type="entry name" value="YoaP-like_dom"/>
</dbReference>
<dbReference type="Gene3D" id="3.40.630.30">
    <property type="match status" value="1"/>
</dbReference>
<proteinExistence type="predicted"/>
<dbReference type="InterPro" id="IPR000182">
    <property type="entry name" value="GNAT_dom"/>
</dbReference>
<dbReference type="EMBL" id="SGJP01000007">
    <property type="protein sequence ID" value="NFA59741.1"/>
    <property type="molecule type" value="Genomic_DNA"/>
</dbReference>
<dbReference type="SUPFAM" id="SSF55729">
    <property type="entry name" value="Acyl-CoA N-acyltransferases (Nat)"/>
    <property type="match status" value="1"/>
</dbReference>
<sequence length="252" mass="29342">MEIIQITENNIDKEHICCVITEKKGENCIKSKKEWLKERFKDGLIFKKLNIRGKVFIEYIPGEKAWYPINANEYMVMDCFWVSGRYKGQGISNILLNECINDSKNQGKKGIVALSSKKKMPFLSDGNYLKYKGFKVADTAKPYYELLYLPFEENVEKPSFKECAKESKILKDGLVVYYSNQCPYTEKYVQIMKKVTDERGIELTINKYENLDSAKNAPSPFTTYSLFFNGEFITNEILSENKFIKFLDKKES</sequence>
<dbReference type="Proteomes" id="UP000473089">
    <property type="component" value="Unassembled WGS sequence"/>
</dbReference>
<dbReference type="SUPFAM" id="SSF52833">
    <property type="entry name" value="Thioredoxin-like"/>
    <property type="match status" value="1"/>
</dbReference>
<evidence type="ECO:0000313" key="2">
    <source>
        <dbReference type="EMBL" id="NFA59741.1"/>
    </source>
</evidence>
<reference evidence="2 3" key="1">
    <citation type="submission" date="2019-02" db="EMBL/GenBank/DDBJ databases">
        <title>Genome sequencing of Clostridium botulinum clinical isolates.</title>
        <authorList>
            <person name="Brunt J."/>
            <person name="Van Vliet A.H.M."/>
            <person name="Stringer S.C."/>
            <person name="Grant K.A."/>
            <person name="Carter A.C."/>
            <person name="Peck M.W."/>
        </authorList>
    </citation>
    <scope>NUCLEOTIDE SEQUENCE [LARGE SCALE GENOMIC DNA]</scope>
    <source>
        <strain evidence="2 3">R1125/03</strain>
    </source>
</reference>
<dbReference type="InterPro" id="IPR016181">
    <property type="entry name" value="Acyl_CoA_acyltransferase"/>
</dbReference>
<dbReference type="PROSITE" id="PS51186">
    <property type="entry name" value="GNAT"/>
    <property type="match status" value="1"/>
</dbReference>
<dbReference type="InterPro" id="IPR036249">
    <property type="entry name" value="Thioredoxin-like_sf"/>
</dbReference>
<feature type="domain" description="N-acetyltransferase" evidence="1">
    <location>
        <begin position="1"/>
        <end position="152"/>
    </location>
</feature>
<comment type="caution">
    <text evidence="2">The sequence shown here is derived from an EMBL/GenBank/DDBJ whole genome shotgun (WGS) entry which is preliminary data.</text>
</comment>
<dbReference type="Pfam" id="PF14268">
    <property type="entry name" value="YoaP"/>
    <property type="match status" value="1"/>
</dbReference>
<keyword evidence="2" id="KW-0808">Transferase</keyword>
<dbReference type="AlphaFoldDB" id="A0A6M0T0Q4"/>
<evidence type="ECO:0000259" key="1">
    <source>
        <dbReference type="PROSITE" id="PS51186"/>
    </source>
</evidence>
<organism evidence="2 3">
    <name type="scientific">Clostridium botulinum</name>
    <dbReference type="NCBI Taxonomy" id="1491"/>
    <lineage>
        <taxon>Bacteria</taxon>
        <taxon>Bacillati</taxon>
        <taxon>Bacillota</taxon>
        <taxon>Clostridia</taxon>
        <taxon>Eubacteriales</taxon>
        <taxon>Clostridiaceae</taxon>
        <taxon>Clostridium</taxon>
    </lineage>
</organism>
<name>A0A6M0T0Q4_CLOBO</name>